<comment type="caution">
    <text evidence="7">The sequence shown here is derived from an EMBL/GenBank/DDBJ whole genome shotgun (WGS) entry which is preliminary data.</text>
</comment>
<keyword evidence="3 5" id="KW-1133">Transmembrane helix</keyword>
<keyword evidence="4 5" id="KW-0472">Membrane</keyword>
<evidence type="ECO:0000256" key="4">
    <source>
        <dbReference type="ARBA" id="ARBA00023136"/>
    </source>
</evidence>
<feature type="transmembrane region" description="Helical" evidence="5">
    <location>
        <begin position="720"/>
        <end position="739"/>
    </location>
</feature>
<evidence type="ECO:0000313" key="7">
    <source>
        <dbReference type="EMBL" id="KAK4501455.1"/>
    </source>
</evidence>
<dbReference type="EMBL" id="JAXOVC010000005">
    <property type="protein sequence ID" value="KAK4501455.1"/>
    <property type="molecule type" value="Genomic_DNA"/>
</dbReference>
<dbReference type="Pfam" id="PF20237">
    <property type="entry name" value="DUF6594"/>
    <property type="match status" value="1"/>
</dbReference>
<dbReference type="InterPro" id="IPR046529">
    <property type="entry name" value="DUF6594"/>
</dbReference>
<feature type="transmembrane region" description="Helical" evidence="5">
    <location>
        <begin position="124"/>
        <end position="142"/>
    </location>
</feature>
<evidence type="ECO:0000313" key="8">
    <source>
        <dbReference type="Proteomes" id="UP001305779"/>
    </source>
</evidence>
<feature type="transmembrane region" description="Helical" evidence="5">
    <location>
        <begin position="154"/>
        <end position="176"/>
    </location>
</feature>
<evidence type="ECO:0000256" key="2">
    <source>
        <dbReference type="ARBA" id="ARBA00022692"/>
    </source>
</evidence>
<feature type="transmembrane region" description="Helical" evidence="5">
    <location>
        <begin position="315"/>
        <end position="337"/>
    </location>
</feature>
<feature type="transmembrane region" description="Helical" evidence="5">
    <location>
        <begin position="692"/>
        <end position="714"/>
    </location>
</feature>
<accession>A0ABR0EIY9</accession>
<dbReference type="Gene3D" id="1.20.1250.20">
    <property type="entry name" value="MFS general substrate transporter like domains"/>
    <property type="match status" value="1"/>
</dbReference>
<dbReference type="SUPFAM" id="SSF103473">
    <property type="entry name" value="MFS general substrate transporter"/>
    <property type="match status" value="1"/>
</dbReference>
<keyword evidence="2 5" id="KW-0812">Transmembrane</keyword>
<dbReference type="InterPro" id="IPR011701">
    <property type="entry name" value="MFS"/>
</dbReference>
<protein>
    <recommendedName>
        <fullName evidence="6">Major facilitator superfamily (MFS) profile domain-containing protein</fullName>
    </recommendedName>
</protein>
<evidence type="ECO:0000259" key="6">
    <source>
        <dbReference type="PROSITE" id="PS50850"/>
    </source>
</evidence>
<evidence type="ECO:0000256" key="3">
    <source>
        <dbReference type="ARBA" id="ARBA00022989"/>
    </source>
</evidence>
<comment type="subcellular location">
    <subcellularLocation>
        <location evidence="1">Membrane</location>
        <topology evidence="1">Multi-pass membrane protein</topology>
    </subcellularLocation>
</comment>
<feature type="transmembrane region" description="Helical" evidence="5">
    <location>
        <begin position="401"/>
        <end position="420"/>
    </location>
</feature>
<proteinExistence type="predicted"/>
<name>A0ABR0EIY9_ZASCE</name>
<evidence type="ECO:0000256" key="1">
    <source>
        <dbReference type="ARBA" id="ARBA00004141"/>
    </source>
</evidence>
<dbReference type="PANTHER" id="PTHR23502:SF30">
    <property type="entry name" value="TRANSPORTER, PUTATIVE (AFU_ORTHOLOGUE AFUA_8G04702)-RELATED"/>
    <property type="match status" value="1"/>
</dbReference>
<reference evidence="7 8" key="1">
    <citation type="journal article" date="2023" name="G3 (Bethesda)">
        <title>A chromosome-level genome assembly of Zasmidium syzygii isolated from banana leaves.</title>
        <authorList>
            <person name="van Westerhoven A.C."/>
            <person name="Mehrabi R."/>
            <person name="Talebi R."/>
            <person name="Steentjes M.B.F."/>
            <person name="Corcolon B."/>
            <person name="Chong P.A."/>
            <person name="Kema G.H.J."/>
            <person name="Seidl M.F."/>
        </authorList>
    </citation>
    <scope>NUCLEOTIDE SEQUENCE [LARGE SCALE GENOMIC DNA]</scope>
    <source>
        <strain evidence="7 8">P124</strain>
    </source>
</reference>
<feature type="transmembrane region" description="Helical" evidence="5">
    <location>
        <begin position="212"/>
        <end position="233"/>
    </location>
</feature>
<feature type="transmembrane region" description="Helical" evidence="5">
    <location>
        <begin position="101"/>
        <end position="117"/>
    </location>
</feature>
<dbReference type="InterPro" id="IPR020846">
    <property type="entry name" value="MFS_dom"/>
</dbReference>
<feature type="transmembrane region" description="Helical" evidence="5">
    <location>
        <begin position="746"/>
        <end position="763"/>
    </location>
</feature>
<feature type="transmembrane region" description="Helical" evidence="5">
    <location>
        <begin position="57"/>
        <end position="81"/>
    </location>
</feature>
<sequence length="770" mass="84198">MDSVETLAQQPVVGTTFLVDVNHDVKARHAGDKDIVLVPTPSSDPDDPLNWSRARKAIFMTCIALSSFSSAFGNSVVYSILVPLSMSTGLSVKTLNEGTGYLFLLAGWGLLLWQPIAERYGKRMVYLICLAGTIGCAVWGTYAHGQGQWIAKNILGGLFVAPWEAIPAVSITDVFFQHERGKYMAIYAVALGLGNFLSPVLCGFIADGAGWQWVFYVSAILNGVVLTICALFFEESNYACKLAGVPEPMARVDNTTSLAETTKSLSKEKGSSVEEEATSVHGIAYEKKTYLNRLSVWHPTPGPNILHRMWDALRYVTWPVVFYCGFAYGTCLITFNILNATASVIFTAPPYKFSASIVGVAYVFPIIGYLVAAATAGPVSDYIVVRQARSRDGIAEAEDRLWLFTACLILLPTSLILWGVGAAHQIHWFGLVFAMALLSCAACIGATLSLTYLVDAYPAVAGEATTGALLVRNTMSFAIGYGITPAPFAKPDLQPKSSGHFRSAYLVDMDSSNKERKDYKDDTEAQVKIGPLGTDANKPLPPERPFLWTSAEADHEKAELRFSGFESCYIACIRDVEWQITRKIQEIDFKTGSPGLASDMSPLLLQYSQLIEALSNIESKDRAFEEDFLFNKDDKMTRYSGMRRRISRKDKDSDRVHESLRSNIVLAVLGYIYTWDVADGLKRRFGNLTKTLDRLLVGLAGGASLLVPMILMTFETSRTARLIIVSVATMLFATAMALTTTSKENVITATTAYAAILVVYIGSSETVSSS</sequence>
<dbReference type="PROSITE" id="PS50850">
    <property type="entry name" value="MFS"/>
    <property type="match status" value="1"/>
</dbReference>
<organism evidence="7 8">
    <name type="scientific">Zasmidium cellare</name>
    <name type="common">Wine cellar mold</name>
    <name type="synonym">Racodium cellare</name>
    <dbReference type="NCBI Taxonomy" id="395010"/>
    <lineage>
        <taxon>Eukaryota</taxon>
        <taxon>Fungi</taxon>
        <taxon>Dikarya</taxon>
        <taxon>Ascomycota</taxon>
        <taxon>Pezizomycotina</taxon>
        <taxon>Dothideomycetes</taxon>
        <taxon>Dothideomycetidae</taxon>
        <taxon>Mycosphaerellales</taxon>
        <taxon>Mycosphaerellaceae</taxon>
        <taxon>Zasmidium</taxon>
    </lineage>
</organism>
<dbReference type="InterPro" id="IPR036259">
    <property type="entry name" value="MFS_trans_sf"/>
</dbReference>
<dbReference type="Pfam" id="PF07690">
    <property type="entry name" value="MFS_1"/>
    <property type="match status" value="1"/>
</dbReference>
<dbReference type="Proteomes" id="UP001305779">
    <property type="component" value="Unassembled WGS sequence"/>
</dbReference>
<evidence type="ECO:0000256" key="5">
    <source>
        <dbReference type="SAM" id="Phobius"/>
    </source>
</evidence>
<gene>
    <name evidence="7" type="ORF">PRZ48_007264</name>
</gene>
<feature type="transmembrane region" description="Helical" evidence="5">
    <location>
        <begin position="426"/>
        <end position="448"/>
    </location>
</feature>
<feature type="transmembrane region" description="Helical" evidence="5">
    <location>
        <begin position="357"/>
        <end position="380"/>
    </location>
</feature>
<keyword evidence="8" id="KW-1185">Reference proteome</keyword>
<feature type="domain" description="Major facilitator superfamily (MFS) profile" evidence="6">
    <location>
        <begin position="59"/>
        <end position="520"/>
    </location>
</feature>
<dbReference type="PANTHER" id="PTHR23502">
    <property type="entry name" value="MAJOR FACILITATOR SUPERFAMILY"/>
    <property type="match status" value="1"/>
</dbReference>
<feature type="transmembrane region" description="Helical" evidence="5">
    <location>
        <begin position="183"/>
        <end position="206"/>
    </location>
</feature>